<dbReference type="GO" id="GO:0007464">
    <property type="term" value="P:R3/R4 cell fate commitment"/>
    <property type="evidence" value="ECO:0007669"/>
    <property type="project" value="UniProtKB-ARBA"/>
</dbReference>
<keyword evidence="9 10" id="KW-0238">DNA-binding</keyword>
<comment type="subcellular location">
    <subcellularLocation>
        <location evidence="1 9 10">Nucleus</location>
    </subcellularLocation>
</comment>
<evidence type="ECO:0000256" key="7">
    <source>
        <dbReference type="ARBA" id="ARBA00023242"/>
    </source>
</evidence>
<evidence type="ECO:0000256" key="1">
    <source>
        <dbReference type="ARBA" id="ARBA00004123"/>
    </source>
</evidence>
<evidence type="ECO:0000256" key="9">
    <source>
        <dbReference type="PROSITE-ProRule" id="PRU00108"/>
    </source>
</evidence>
<keyword evidence="9 10" id="KW-0371">Homeobox</keyword>
<dbReference type="AlphaFoldDB" id="A0A7R9CJ38"/>
<evidence type="ECO:0000313" key="13">
    <source>
        <dbReference type="EMBL" id="CAD7395683.1"/>
    </source>
</evidence>
<reference evidence="13" key="1">
    <citation type="submission" date="2020-11" db="EMBL/GenBank/DDBJ databases">
        <authorList>
            <person name="Tran Van P."/>
        </authorList>
    </citation>
    <scope>NUCLEOTIDE SEQUENCE</scope>
</reference>
<organism evidence="13">
    <name type="scientific">Timema poppense</name>
    <name type="common">Walking stick</name>
    <dbReference type="NCBI Taxonomy" id="170557"/>
    <lineage>
        <taxon>Eukaryota</taxon>
        <taxon>Metazoa</taxon>
        <taxon>Ecdysozoa</taxon>
        <taxon>Arthropoda</taxon>
        <taxon>Hexapoda</taxon>
        <taxon>Insecta</taxon>
        <taxon>Pterygota</taxon>
        <taxon>Neoptera</taxon>
        <taxon>Polyneoptera</taxon>
        <taxon>Phasmatodea</taxon>
        <taxon>Timematodea</taxon>
        <taxon>Timematoidea</taxon>
        <taxon>Timematidae</taxon>
        <taxon>Timema</taxon>
    </lineage>
</organism>
<keyword evidence="4" id="KW-0524">Neurogenesis</keyword>
<feature type="DNA-binding region" description="Homeobox" evidence="9">
    <location>
        <begin position="331"/>
        <end position="398"/>
    </location>
</feature>
<dbReference type="GO" id="GO:0006357">
    <property type="term" value="P:regulation of transcription by RNA polymerase II"/>
    <property type="evidence" value="ECO:0007669"/>
    <property type="project" value="TreeGrafter"/>
</dbReference>
<comment type="function">
    <text evidence="8">Putative transcription factor required for axon growth and guidance in the central and peripheral nervous systems. Repels CNS axons away from the midline by promoting the expression of the midline repellent sli and its receptor robo.</text>
</comment>
<dbReference type="CDD" id="cd00086">
    <property type="entry name" value="homeodomain"/>
    <property type="match status" value="1"/>
</dbReference>
<dbReference type="Pfam" id="PF00651">
    <property type="entry name" value="BTB"/>
    <property type="match status" value="1"/>
</dbReference>
<dbReference type="SUPFAM" id="SSF54695">
    <property type="entry name" value="POZ domain"/>
    <property type="match status" value="1"/>
</dbReference>
<dbReference type="EMBL" id="OD000086">
    <property type="protein sequence ID" value="CAD7395683.1"/>
    <property type="molecule type" value="Genomic_DNA"/>
</dbReference>
<evidence type="ECO:0000256" key="5">
    <source>
        <dbReference type="ARBA" id="ARBA00023015"/>
    </source>
</evidence>
<protein>
    <submittedName>
        <fullName evidence="13">Uncharacterized protein</fullName>
    </submittedName>
</protein>
<dbReference type="InterPro" id="IPR051095">
    <property type="entry name" value="Dros_DevTransReg"/>
</dbReference>
<gene>
    <name evidence="13" type="ORF">TPSB3V08_LOCUS280</name>
</gene>
<evidence type="ECO:0000256" key="10">
    <source>
        <dbReference type="RuleBase" id="RU000682"/>
    </source>
</evidence>
<accession>A0A7R9CJ38</accession>
<evidence type="ECO:0000256" key="8">
    <source>
        <dbReference type="ARBA" id="ARBA00037382"/>
    </source>
</evidence>
<feature type="domain" description="Homeobox" evidence="11">
    <location>
        <begin position="329"/>
        <end position="397"/>
    </location>
</feature>
<dbReference type="GO" id="GO:0003677">
    <property type="term" value="F:DNA binding"/>
    <property type="evidence" value="ECO:0007669"/>
    <property type="project" value="UniProtKB-UniRule"/>
</dbReference>
<dbReference type="PANTHER" id="PTHR23110">
    <property type="entry name" value="BTB DOMAIN TRANSCRIPTION FACTOR"/>
    <property type="match status" value="1"/>
</dbReference>
<dbReference type="PANTHER" id="PTHR23110:SF111">
    <property type="entry name" value="LONGITUDINALS LACKING PROTEIN, ISOFORMS F_I_K_T"/>
    <property type="match status" value="1"/>
</dbReference>
<dbReference type="InterPro" id="IPR000210">
    <property type="entry name" value="BTB/POZ_dom"/>
</dbReference>
<dbReference type="GO" id="GO:0035167">
    <property type="term" value="P:larval lymph gland hemopoiesis"/>
    <property type="evidence" value="ECO:0007669"/>
    <property type="project" value="UniProtKB-ARBA"/>
</dbReference>
<name>A0A7R9CJ38_TIMPO</name>
<evidence type="ECO:0000256" key="3">
    <source>
        <dbReference type="ARBA" id="ARBA00022782"/>
    </source>
</evidence>
<keyword evidence="5" id="KW-0805">Transcription regulation</keyword>
<dbReference type="GO" id="GO:0045467">
    <property type="term" value="P:R7 cell development"/>
    <property type="evidence" value="ECO:0007669"/>
    <property type="project" value="UniProtKB-ARBA"/>
</dbReference>
<dbReference type="PROSITE" id="PS50097">
    <property type="entry name" value="BTB"/>
    <property type="match status" value="1"/>
</dbReference>
<dbReference type="SMART" id="SM00389">
    <property type="entry name" value="HOX"/>
    <property type="match status" value="1"/>
</dbReference>
<dbReference type="GO" id="GO:0048813">
    <property type="term" value="P:dendrite morphogenesis"/>
    <property type="evidence" value="ECO:0007669"/>
    <property type="project" value="UniProtKB-ARBA"/>
</dbReference>
<evidence type="ECO:0000259" key="12">
    <source>
        <dbReference type="PROSITE" id="PS50097"/>
    </source>
</evidence>
<evidence type="ECO:0000259" key="11">
    <source>
        <dbReference type="PROSITE" id="PS50071"/>
    </source>
</evidence>
<dbReference type="Pfam" id="PF00046">
    <property type="entry name" value="Homeodomain"/>
    <property type="match status" value="1"/>
</dbReference>
<evidence type="ECO:0000256" key="4">
    <source>
        <dbReference type="ARBA" id="ARBA00022902"/>
    </source>
</evidence>
<dbReference type="SUPFAM" id="SSF46689">
    <property type="entry name" value="Homeodomain-like"/>
    <property type="match status" value="1"/>
</dbReference>
<keyword evidence="2" id="KW-0217">Developmental protein</keyword>
<evidence type="ECO:0000256" key="2">
    <source>
        <dbReference type="ARBA" id="ARBA00022473"/>
    </source>
</evidence>
<dbReference type="GO" id="GO:0008406">
    <property type="term" value="P:gonad development"/>
    <property type="evidence" value="ECO:0007669"/>
    <property type="project" value="UniProtKB-ARBA"/>
</dbReference>
<dbReference type="InterPro" id="IPR001356">
    <property type="entry name" value="HD"/>
</dbReference>
<dbReference type="GO" id="GO:0016199">
    <property type="term" value="P:axon midline choice point recognition"/>
    <property type="evidence" value="ECO:0007669"/>
    <property type="project" value="UniProtKB-ARBA"/>
</dbReference>
<dbReference type="SMART" id="SM00225">
    <property type="entry name" value="BTB"/>
    <property type="match status" value="1"/>
</dbReference>
<dbReference type="GO" id="GO:0007526">
    <property type="term" value="P:larval somatic muscle development"/>
    <property type="evidence" value="ECO:0007669"/>
    <property type="project" value="UniProtKB-ARBA"/>
</dbReference>
<dbReference type="CDD" id="cd18315">
    <property type="entry name" value="BTB_POZ_BAB-like"/>
    <property type="match status" value="1"/>
</dbReference>
<keyword evidence="3" id="KW-0221">Differentiation</keyword>
<keyword evidence="6" id="KW-0804">Transcription</keyword>
<dbReference type="GO" id="GO:0045476">
    <property type="term" value="P:nurse cell apoptotic process"/>
    <property type="evidence" value="ECO:0007669"/>
    <property type="project" value="UniProtKB-ARBA"/>
</dbReference>
<dbReference type="Gene3D" id="1.10.10.60">
    <property type="entry name" value="Homeodomain-like"/>
    <property type="match status" value="1"/>
</dbReference>
<sequence length="424" mass="48855">MSDSQEFCLRWRCYQQQLSEAFRTLLNRELLVDVTLACEGRSLRAHRAILSACSNYFQDLFEENTHPHPIVILKDVTFEELESLIHFMYNGEVTVKNECLPGFLRTAETLQIRGLTTGMPKVKYTPSTHMRESFHPTTSSINLAEDSNSTDQQLNSAEPINNMDMENQGHHHHKRIKNEHNLTSTRLDIMEDRKQLNICAKKGKPLRKKKILTSSKQDSNSDPLITGFIKTSTNIKFDSDQNGSRCGLKSLDLQMLSPETFDLSERDQTQKTITSLEGLSQLVLPTLHDNSGTSSQFSLNTNHGMCQSLLPHQQQTSLSLGNPRSFRHQIPSRQRVLWNQEQILQLESWYRADRYPTGQMMRHYADTLASLNPNSGTPTRQNVDYWFQNRRRKDSHPEVMQQREKKKMAKTLWGQILDQRGGHS</sequence>
<evidence type="ECO:0000256" key="6">
    <source>
        <dbReference type="ARBA" id="ARBA00023163"/>
    </source>
</evidence>
<proteinExistence type="predicted"/>
<keyword evidence="7 9" id="KW-0539">Nucleus</keyword>
<dbReference type="PROSITE" id="PS50071">
    <property type="entry name" value="HOMEOBOX_2"/>
    <property type="match status" value="1"/>
</dbReference>
<dbReference type="InterPro" id="IPR011333">
    <property type="entry name" value="SKP1/BTB/POZ_sf"/>
</dbReference>
<dbReference type="Gene3D" id="3.30.710.10">
    <property type="entry name" value="Potassium Channel Kv1.1, Chain A"/>
    <property type="match status" value="1"/>
</dbReference>
<dbReference type="GO" id="GO:0005634">
    <property type="term" value="C:nucleus"/>
    <property type="evidence" value="ECO:0007669"/>
    <property type="project" value="UniProtKB-SubCell"/>
</dbReference>
<feature type="domain" description="BTB" evidence="12">
    <location>
        <begin position="32"/>
        <end position="97"/>
    </location>
</feature>
<dbReference type="InterPro" id="IPR009057">
    <property type="entry name" value="Homeodomain-like_sf"/>
</dbReference>